<name>A0A9P9KU87_FUSSL</name>
<accession>A0A9P9KU87</accession>
<keyword evidence="2" id="KW-1185">Reference proteome</keyword>
<evidence type="ECO:0008006" key="3">
    <source>
        <dbReference type="Google" id="ProtNLM"/>
    </source>
</evidence>
<evidence type="ECO:0000313" key="1">
    <source>
        <dbReference type="EMBL" id="KAH7268634.1"/>
    </source>
</evidence>
<dbReference type="AlphaFoldDB" id="A0A9P9KU87"/>
<evidence type="ECO:0000313" key="2">
    <source>
        <dbReference type="Proteomes" id="UP000736672"/>
    </source>
</evidence>
<proteinExistence type="predicted"/>
<organism evidence="1 2">
    <name type="scientific">Fusarium solani</name>
    <name type="common">Filamentous fungus</name>
    <dbReference type="NCBI Taxonomy" id="169388"/>
    <lineage>
        <taxon>Eukaryota</taxon>
        <taxon>Fungi</taxon>
        <taxon>Dikarya</taxon>
        <taxon>Ascomycota</taxon>
        <taxon>Pezizomycotina</taxon>
        <taxon>Sordariomycetes</taxon>
        <taxon>Hypocreomycetidae</taxon>
        <taxon>Hypocreales</taxon>
        <taxon>Nectriaceae</taxon>
        <taxon>Fusarium</taxon>
        <taxon>Fusarium solani species complex</taxon>
    </lineage>
</organism>
<dbReference type="EMBL" id="JAGTJS010000005">
    <property type="protein sequence ID" value="KAH7268634.1"/>
    <property type="molecule type" value="Genomic_DNA"/>
</dbReference>
<gene>
    <name evidence="1" type="ORF">B0J15DRAFT_533912</name>
</gene>
<reference evidence="1" key="1">
    <citation type="journal article" date="2021" name="Nat. Commun.">
        <title>Genetic determinants of endophytism in the Arabidopsis root mycobiome.</title>
        <authorList>
            <person name="Mesny F."/>
            <person name="Miyauchi S."/>
            <person name="Thiergart T."/>
            <person name="Pickel B."/>
            <person name="Atanasova L."/>
            <person name="Karlsson M."/>
            <person name="Huettel B."/>
            <person name="Barry K.W."/>
            <person name="Haridas S."/>
            <person name="Chen C."/>
            <person name="Bauer D."/>
            <person name="Andreopoulos W."/>
            <person name="Pangilinan J."/>
            <person name="LaButti K."/>
            <person name="Riley R."/>
            <person name="Lipzen A."/>
            <person name="Clum A."/>
            <person name="Drula E."/>
            <person name="Henrissat B."/>
            <person name="Kohler A."/>
            <person name="Grigoriev I.V."/>
            <person name="Martin F.M."/>
            <person name="Hacquard S."/>
        </authorList>
    </citation>
    <scope>NUCLEOTIDE SEQUENCE</scope>
    <source>
        <strain evidence="1">FSSC 5 MPI-SDFR-AT-0091</strain>
    </source>
</reference>
<protein>
    <recommendedName>
        <fullName evidence="3">Ankyrin repeat protein</fullName>
    </recommendedName>
</protein>
<sequence length="746" mass="83531">MADLSTMANGFSVVGLADVVCRASIQLYHLIQGLRNAPARQQRYLGILRDLTLTATQVRLWVENHERSTSSVREGQHELQGVSTILKGSEDQIRQLTTSLTPSTASTWLGRWRLVAGFAWDETSFQDAFNLLEKNNNCLSILLQLCSIKNGVSLSREMKTVSSNFQELRNVLLSSDSTVHQDLCALRDQIQLQIKSTPSIAELQDLSQQIGESSEQLKNLRDDQHLHYSNLDNALVRQADLQKSFLSALEDTRRPPALAMSGLASIVTATQMIEANLVRPAPALEHSSHPNTIFGTRNPHQVLLSLLLIRPRLLSCIQQMANAGGMHLSQSEISWLQSEFELLQRSAAFLLVNSIASEKDLQSCGPQTYSFQPRPKDIQFRHKLADRTAGGLLITDSSVAYDGPRESQQANKFHVYRLACITHPADCRPSGLLATFRRMQDVMMTRSPQITRTLRELTIIPEDSPIYQYTVENDVEKMCEIFSKREASPFDYTQDGISLLAVAALSLNSEAVEFLLQQGADPFNCILDESGVHDIWDVMTNNIPGRVSDGALFDAAERLRQIANLISKRGLDLPEETTGPQMWISLRVAAYFDLGEARTYRVRVMQCSQCRDLTHDEYVCLPFIEALREGLDSVTRAEKGSLIVMSDSESLLRPVLERVALCYSNVAERKFNAGFEFIPKDSVQVEITPGVLGDLGALERKTRETEGTLNCCDLTKWFFTELLEIFKKGTVHRTDSSPPRKKRGLL</sequence>
<dbReference type="OrthoDB" id="3200163at2759"/>
<dbReference type="Proteomes" id="UP000736672">
    <property type="component" value="Unassembled WGS sequence"/>
</dbReference>
<comment type="caution">
    <text evidence="1">The sequence shown here is derived from an EMBL/GenBank/DDBJ whole genome shotgun (WGS) entry which is preliminary data.</text>
</comment>